<dbReference type="EMBL" id="CP007155">
    <property type="protein sequence ID" value="AHH98623.1"/>
    <property type="molecule type" value="Genomic_DNA"/>
</dbReference>
<evidence type="ECO:0000313" key="1">
    <source>
        <dbReference type="EMBL" id="AHH98623.1"/>
    </source>
</evidence>
<sequence>MNLRLSPVSEPDGELRCRTDSTGLRIALLPATCKRGVHVLTLAEGWMVAQDGEIHIVCTGCASVPGADGHWRLTVTGPNPVRAELDHELYRGLIRDDKSA</sequence>
<name>W5WBV3_9PSEU</name>
<dbReference type="OrthoDB" id="3690472at2"/>
<dbReference type="Proteomes" id="UP000019225">
    <property type="component" value="Chromosome"/>
</dbReference>
<dbReference type="eggNOG" id="ENOG5030MZS">
    <property type="taxonomic scope" value="Bacteria"/>
</dbReference>
<gene>
    <name evidence="1" type="ORF">KALB_5261</name>
</gene>
<dbReference type="KEGG" id="kal:KALB_5261"/>
<keyword evidence="2" id="KW-1185">Reference proteome</keyword>
<protein>
    <submittedName>
        <fullName evidence="1">Uncharacterized protein</fullName>
    </submittedName>
</protein>
<reference evidence="1 2" key="1">
    <citation type="journal article" date="2014" name="BMC Genomics">
        <title>Complete genome sequence of producer of the glycopeptide antibiotic Aculeximycin Kutzneria albida DSM 43870T, a representative of minor genus of Pseudonocardiaceae.</title>
        <authorList>
            <person name="Rebets Y."/>
            <person name="Tokovenko B."/>
            <person name="Lushchyk I."/>
            <person name="Ruckert C."/>
            <person name="Zaburannyi N."/>
            <person name="Bechthold A."/>
            <person name="Kalinowski J."/>
            <person name="Luzhetskyy A."/>
        </authorList>
    </citation>
    <scope>NUCLEOTIDE SEQUENCE [LARGE SCALE GENOMIC DNA]</scope>
    <source>
        <strain evidence="1">DSM 43870</strain>
    </source>
</reference>
<accession>W5WBV3</accession>
<evidence type="ECO:0000313" key="2">
    <source>
        <dbReference type="Proteomes" id="UP000019225"/>
    </source>
</evidence>
<organism evidence="1 2">
    <name type="scientific">Kutzneria albida DSM 43870</name>
    <dbReference type="NCBI Taxonomy" id="1449976"/>
    <lineage>
        <taxon>Bacteria</taxon>
        <taxon>Bacillati</taxon>
        <taxon>Actinomycetota</taxon>
        <taxon>Actinomycetes</taxon>
        <taxon>Pseudonocardiales</taxon>
        <taxon>Pseudonocardiaceae</taxon>
        <taxon>Kutzneria</taxon>
    </lineage>
</organism>
<dbReference type="RefSeq" id="WP_025358619.1">
    <property type="nucleotide sequence ID" value="NZ_CP007155.1"/>
</dbReference>
<proteinExistence type="predicted"/>
<dbReference type="AlphaFoldDB" id="W5WBV3"/>
<dbReference type="HOGENOM" id="CLU_2302172_0_0_11"/>